<reference evidence="2 3" key="1">
    <citation type="submission" date="2021-06" db="EMBL/GenBank/DDBJ databases">
        <authorList>
            <person name="Kallberg Y."/>
            <person name="Tangrot J."/>
            <person name="Rosling A."/>
        </authorList>
    </citation>
    <scope>NUCLEOTIDE SEQUENCE [LARGE SCALE GENOMIC DNA]</scope>
    <source>
        <strain evidence="2 3">120-4 pot B 10/14</strain>
    </source>
</reference>
<protein>
    <submittedName>
        <fullName evidence="2">4526_t:CDS:1</fullName>
    </submittedName>
</protein>
<evidence type="ECO:0000313" key="2">
    <source>
        <dbReference type="EMBL" id="CAG8742769.1"/>
    </source>
</evidence>
<sequence>MNPIKIKEYEVYKDTQKRNKNKLQWYEFLNLDKKQYLNFRNVRPPAQKRKTSNTQIENVFDQDSIDEMIDYTRDSDTFTFKIASTKAKKCTLLLPNKNARRPVQKYTNYINIKSISNQEGIHEMTNHTQDSVTSNLENNIPREDYDIENTD</sequence>
<evidence type="ECO:0000313" key="3">
    <source>
        <dbReference type="Proteomes" id="UP000789901"/>
    </source>
</evidence>
<dbReference type="Proteomes" id="UP000789901">
    <property type="component" value="Unassembled WGS sequence"/>
</dbReference>
<feature type="region of interest" description="Disordered" evidence="1">
    <location>
        <begin position="129"/>
        <end position="151"/>
    </location>
</feature>
<gene>
    <name evidence="2" type="ORF">GMARGA_LOCUS15563</name>
</gene>
<organism evidence="2 3">
    <name type="scientific">Gigaspora margarita</name>
    <dbReference type="NCBI Taxonomy" id="4874"/>
    <lineage>
        <taxon>Eukaryota</taxon>
        <taxon>Fungi</taxon>
        <taxon>Fungi incertae sedis</taxon>
        <taxon>Mucoromycota</taxon>
        <taxon>Glomeromycotina</taxon>
        <taxon>Glomeromycetes</taxon>
        <taxon>Diversisporales</taxon>
        <taxon>Gigasporaceae</taxon>
        <taxon>Gigaspora</taxon>
    </lineage>
</organism>
<name>A0ABN7V875_GIGMA</name>
<evidence type="ECO:0000256" key="1">
    <source>
        <dbReference type="SAM" id="MobiDB-lite"/>
    </source>
</evidence>
<dbReference type="EMBL" id="CAJVQB010010775">
    <property type="protein sequence ID" value="CAG8742769.1"/>
    <property type="molecule type" value="Genomic_DNA"/>
</dbReference>
<comment type="caution">
    <text evidence="2">The sequence shown here is derived from an EMBL/GenBank/DDBJ whole genome shotgun (WGS) entry which is preliminary data.</text>
</comment>
<accession>A0ABN7V875</accession>
<proteinExistence type="predicted"/>
<keyword evidence="3" id="KW-1185">Reference proteome</keyword>
<feature type="compositionally biased region" description="Polar residues" evidence="1">
    <location>
        <begin position="129"/>
        <end position="138"/>
    </location>
</feature>